<keyword evidence="4" id="KW-1185">Reference proteome</keyword>
<name>A0A2T4C2W4_TRILO</name>
<dbReference type="AlphaFoldDB" id="A0A2T4C2W4"/>
<dbReference type="Proteomes" id="UP000240760">
    <property type="component" value="Unassembled WGS sequence"/>
</dbReference>
<dbReference type="STRING" id="983965.A0A2T4C2W4"/>
<sequence length="127" mass="14586">LSKEAERCLQDLRLTDPRDDKSRIEDTNGGLLQGAYDWAIKHNNFIAWRDAGENHLLWIRGDPGKGKTMLFCGIIDELQDRGVKPCYFFCQATDPRLNSATAVLRGLIYLLMVTNRQLLSLIQERYD</sequence>
<dbReference type="Gene3D" id="3.40.50.300">
    <property type="entry name" value="P-loop containing nucleotide triphosphate hydrolases"/>
    <property type="match status" value="1"/>
</dbReference>
<dbReference type="OrthoDB" id="538223at2759"/>
<dbReference type="EMBL" id="KZ679133">
    <property type="protein sequence ID" value="PTB75916.1"/>
    <property type="molecule type" value="Genomic_DNA"/>
</dbReference>
<evidence type="ECO:0000313" key="4">
    <source>
        <dbReference type="Proteomes" id="UP000240760"/>
    </source>
</evidence>
<feature type="domain" description="Nephrocystin 3-like N-terminal" evidence="2">
    <location>
        <begin position="35"/>
        <end position="125"/>
    </location>
</feature>
<evidence type="ECO:0000259" key="2">
    <source>
        <dbReference type="Pfam" id="PF24883"/>
    </source>
</evidence>
<organism evidence="3 4">
    <name type="scientific">Trichoderma longibrachiatum ATCC 18648</name>
    <dbReference type="NCBI Taxonomy" id="983965"/>
    <lineage>
        <taxon>Eukaryota</taxon>
        <taxon>Fungi</taxon>
        <taxon>Dikarya</taxon>
        <taxon>Ascomycota</taxon>
        <taxon>Pezizomycotina</taxon>
        <taxon>Sordariomycetes</taxon>
        <taxon>Hypocreomycetidae</taxon>
        <taxon>Hypocreales</taxon>
        <taxon>Hypocreaceae</taxon>
        <taxon>Trichoderma</taxon>
    </lineage>
</organism>
<accession>A0A2T4C2W4</accession>
<dbReference type="InterPro" id="IPR027417">
    <property type="entry name" value="P-loop_NTPase"/>
</dbReference>
<dbReference type="Pfam" id="PF24883">
    <property type="entry name" value="NPHP3_N"/>
    <property type="match status" value="1"/>
</dbReference>
<dbReference type="InterPro" id="IPR056884">
    <property type="entry name" value="NPHP3-like_N"/>
</dbReference>
<gene>
    <name evidence="3" type="ORF">M440DRAFT_42439</name>
</gene>
<feature type="non-terminal residue" evidence="3">
    <location>
        <position position="1"/>
    </location>
</feature>
<dbReference type="PANTHER" id="PTHR10039:SF14">
    <property type="entry name" value="NACHT DOMAIN-CONTAINING PROTEIN"/>
    <property type="match status" value="1"/>
</dbReference>
<reference evidence="3 4" key="1">
    <citation type="submission" date="2016-07" db="EMBL/GenBank/DDBJ databases">
        <title>Multiple horizontal gene transfer events from other fungi enriched the ability of initially mycotrophic Trichoderma (Ascomycota) to feed on dead plant biomass.</title>
        <authorList>
            <consortium name="DOE Joint Genome Institute"/>
            <person name="Aerts A."/>
            <person name="Atanasova L."/>
            <person name="Chenthamara K."/>
            <person name="Zhang J."/>
            <person name="Grujic M."/>
            <person name="Henrissat B."/>
            <person name="Kuo A."/>
            <person name="Salamov A."/>
            <person name="Lipzen A."/>
            <person name="Labutti K."/>
            <person name="Barry K."/>
            <person name="Miao Y."/>
            <person name="Rahimi M.J."/>
            <person name="Shen Q."/>
            <person name="Grigoriev I.V."/>
            <person name="Kubicek C.P."/>
            <person name="Druzhinina I.S."/>
        </authorList>
    </citation>
    <scope>NUCLEOTIDE SEQUENCE [LARGE SCALE GENOMIC DNA]</scope>
    <source>
        <strain evidence="3 4">ATCC 18648</strain>
    </source>
</reference>
<evidence type="ECO:0000313" key="3">
    <source>
        <dbReference type="EMBL" id="PTB75916.1"/>
    </source>
</evidence>
<protein>
    <recommendedName>
        <fullName evidence="2">Nephrocystin 3-like N-terminal domain-containing protein</fullName>
    </recommendedName>
</protein>
<evidence type="ECO:0000256" key="1">
    <source>
        <dbReference type="ARBA" id="ARBA00022737"/>
    </source>
</evidence>
<dbReference type="PANTHER" id="PTHR10039">
    <property type="entry name" value="AMELOGENIN"/>
    <property type="match status" value="1"/>
</dbReference>
<feature type="non-terminal residue" evidence="3">
    <location>
        <position position="127"/>
    </location>
</feature>
<keyword evidence="1" id="KW-0677">Repeat</keyword>
<proteinExistence type="predicted"/>